<dbReference type="GO" id="GO:0005730">
    <property type="term" value="C:nucleolus"/>
    <property type="evidence" value="ECO:0007669"/>
    <property type="project" value="TreeGrafter"/>
</dbReference>
<proteinExistence type="predicted"/>
<keyword evidence="3" id="KW-1185">Reference proteome</keyword>
<dbReference type="OrthoDB" id="160374at2759"/>
<dbReference type="PANTHER" id="PTHR15682:SF2">
    <property type="entry name" value="UNHEALTHY RIBOSOME BIOGENESIS PROTEIN 2 HOMOLOG"/>
    <property type="match status" value="1"/>
</dbReference>
<reference evidence="3" key="1">
    <citation type="journal article" date="2014" name="Proc. Natl. Acad. Sci. U.S.A.">
        <title>Extensive sampling of basidiomycete genomes demonstrates inadequacy of the white-rot/brown-rot paradigm for wood decay fungi.</title>
        <authorList>
            <person name="Riley R."/>
            <person name="Salamov A.A."/>
            <person name="Brown D.W."/>
            <person name="Nagy L.G."/>
            <person name="Floudas D."/>
            <person name="Held B.W."/>
            <person name="Levasseur A."/>
            <person name="Lombard V."/>
            <person name="Morin E."/>
            <person name="Otillar R."/>
            <person name="Lindquist E.A."/>
            <person name="Sun H."/>
            <person name="LaButti K.M."/>
            <person name="Schmutz J."/>
            <person name="Jabbour D."/>
            <person name="Luo H."/>
            <person name="Baker S.E."/>
            <person name="Pisabarro A.G."/>
            <person name="Walton J.D."/>
            <person name="Blanchette R.A."/>
            <person name="Henrissat B."/>
            <person name="Martin F."/>
            <person name="Cullen D."/>
            <person name="Hibbett D.S."/>
            <person name="Grigoriev I.V."/>
        </authorList>
    </citation>
    <scope>NUCLEOTIDE SEQUENCE [LARGE SCALE GENOMIC DNA]</scope>
    <source>
        <strain evidence="3">CBS 339.88</strain>
    </source>
</reference>
<dbReference type="GO" id="GO:0042254">
    <property type="term" value="P:ribosome biogenesis"/>
    <property type="evidence" value="ECO:0007669"/>
    <property type="project" value="TreeGrafter"/>
</dbReference>
<organism evidence="2 3">
    <name type="scientific">Galerina marginata (strain CBS 339.88)</name>
    <dbReference type="NCBI Taxonomy" id="685588"/>
    <lineage>
        <taxon>Eukaryota</taxon>
        <taxon>Fungi</taxon>
        <taxon>Dikarya</taxon>
        <taxon>Basidiomycota</taxon>
        <taxon>Agaricomycotina</taxon>
        <taxon>Agaricomycetes</taxon>
        <taxon>Agaricomycetidae</taxon>
        <taxon>Agaricales</taxon>
        <taxon>Agaricineae</taxon>
        <taxon>Strophariaceae</taxon>
        <taxon>Galerina</taxon>
    </lineage>
</organism>
<dbReference type="HOGENOM" id="CLU_002353_0_0_1"/>
<dbReference type="Proteomes" id="UP000027222">
    <property type="component" value="Unassembled WGS sequence"/>
</dbReference>
<gene>
    <name evidence="2" type="ORF">GALMADRAFT_217814</name>
</gene>
<dbReference type="EMBL" id="KL142367">
    <property type="protein sequence ID" value="KDR84752.1"/>
    <property type="molecule type" value="Genomic_DNA"/>
</dbReference>
<feature type="domain" description="Nucleolar 27S pre-rRNA processing Urb2/Npa2 C-terminal" evidence="1">
    <location>
        <begin position="1212"/>
        <end position="1442"/>
    </location>
</feature>
<evidence type="ECO:0000313" key="2">
    <source>
        <dbReference type="EMBL" id="KDR84752.1"/>
    </source>
</evidence>
<dbReference type="Pfam" id="PF10441">
    <property type="entry name" value="Urb2"/>
    <property type="match status" value="1"/>
</dbReference>
<dbReference type="InterPro" id="IPR052609">
    <property type="entry name" value="Ribosome_Biogenesis_Reg"/>
</dbReference>
<protein>
    <recommendedName>
        <fullName evidence="1">Nucleolar 27S pre-rRNA processing Urb2/Npa2 C-terminal domain-containing protein</fullName>
    </recommendedName>
</protein>
<dbReference type="PANTHER" id="PTHR15682">
    <property type="entry name" value="UNHEALTHY RIBOSOME BIOGENESIS PROTEIN 2 HOMOLOG"/>
    <property type="match status" value="1"/>
</dbReference>
<dbReference type="InterPro" id="IPR018849">
    <property type="entry name" value="Urb2/Npa2_C"/>
</dbReference>
<sequence length="1443" mass="161654">MSSSAQANILHSSQGVVRALKAASDPPVVGGPSKIQIAQEAWDDPSFYVPSKAEVIADWVLTKLLKDKSKELLINPIFNTHYWQLIISLLEDPPVKHSDSRPTKTWLTSLLHRIPLGPVVVAFLTSFNISEDIQKEELASVVGTCLAMLWPIAVQRMSTEILQECVGALFFAVSSGGTNDGISRIGHMISNSYGNSLANSSNKKKLYHSFLQSHLKSWIQSLERSFPSHFASLKSSILEAGVETIFNLDILRQSNDSKAEHSLVEHLRSFLAEDRDLVLKIIPDLYACYLTAIKKRRGALFSQSSQSQLGGLEELHEAGLRFFVSVYTLMDDSHQDYHAWDTRLLLLQTVERANIVDHKETENHLIFNQIIELVIVALSDGWKEDRLECTSLAVQCLSTIAHIDHDLMLPFISRILPLLLQIPVPSDRHFMFFDILLSYHTKTRSMGTLVQHLLSSITTPTTFPKGPRERYQLFFSSPAMDTFSLDRLSMALQRFLTESQCLPTINLIFDTLKNTWESIYSNLRQLEGESAESPRKKRKTMAIVTANQNPEDLTVTYSLISRLGSVVLSSLPMSSLSSERLTEVRQLLDDFRAGFIYTAISKSIKVVKKNVDTDIWSAEVTVASTLRLLYALDVSGNLSLPPHKDEKTMKKVVELLERDDLLPELTLELYRTLLYSLSRNTSLDHETIIECLLQYLEKKFTPTDVRWSTYTHHLTKGEPGRAEAALATLHMVIERWLPEIDRLASSDQLGRFLKTIMTIDPAPGCHSSQQMQPEQVLIDILHSAQFWEFRNIQSGFLTLLDQMTGSLDTGNAKRPKLSFILDKVSIFRCILFFPMEYFSWQLLNGLIKRCLVADSILTSFLPIENGEVTEGLIMLRVFLKRAYSYCGSVGHDANQESSEFLIHLLKSVPGDADMHAGFRTVTLELVEIYLSKLLKTSKKNGPKLILDVLTALTPGLFSKSMDVPALTFISLVDLLQRDFPPNSLPEELVAAIWTLYDGILASLMPRIHSIAEQMVIKDNFETSAHLVSGWHSLLCLQKWLAPSKTKAQPMPIIGGTLTSKLILSLAHENHSSKALPDGFCVNSFAILLQELDLWPVANHPQQLDIIIVVYISLTAVVGPPVRKDLDLQLSRFCRTLVSSDYSHTLSLISDSLSDIGHLAPDHLLHLVHLASLALRDHPTHSLIHVQKFTTHCINIFNGHSVFVQGPMELRLQVLELVSQQCSDQPAALRSLDAAGIWSLLFKYLAPSKVHDEDTEVNIFHKIISTISSLIRLRQDLVTRALPHLGLVLGQLVLSFRGCRPNLGGKQTALVMATQPRWISPTRPLAAEEAKALGRLLESLNIKTTVRVTTSFSHETQKAESLAKPFSKHAAYVLQAYIEAMNDPLCVLPLELRKELQPGLFALCGMISEHSRDSLMVSALDAGGKTTLKALWKEYDKQRYVGKG</sequence>
<accession>A0A067TR03</accession>
<dbReference type="STRING" id="685588.A0A067TR03"/>
<evidence type="ECO:0000259" key="1">
    <source>
        <dbReference type="Pfam" id="PF10441"/>
    </source>
</evidence>
<evidence type="ECO:0000313" key="3">
    <source>
        <dbReference type="Proteomes" id="UP000027222"/>
    </source>
</evidence>
<name>A0A067TR03_GALM3</name>